<protein>
    <submittedName>
        <fullName evidence="3">Uncharacterized protein</fullName>
    </submittedName>
</protein>
<reference evidence="3 4" key="1">
    <citation type="submission" date="2015-09" db="EMBL/GenBank/DDBJ databases">
        <title>Trachymyrmex zeteki WGS genome.</title>
        <authorList>
            <person name="Nygaard S."/>
            <person name="Hu H."/>
            <person name="Boomsma J."/>
            <person name="Zhang G."/>
        </authorList>
    </citation>
    <scope>NUCLEOTIDE SEQUENCE [LARGE SCALE GENOMIC DNA]</scope>
    <source>
        <strain evidence="3">Tzet28-1</strain>
        <tissue evidence="3">Whole body</tissue>
    </source>
</reference>
<feature type="coiled-coil region" evidence="1">
    <location>
        <begin position="45"/>
        <end position="83"/>
    </location>
</feature>
<dbReference type="STRING" id="64791.A0A151WLI3"/>
<accession>A0A151WLI3</accession>
<feature type="compositionally biased region" description="Basic and acidic residues" evidence="2">
    <location>
        <begin position="21"/>
        <end position="35"/>
    </location>
</feature>
<keyword evidence="4" id="KW-1185">Reference proteome</keyword>
<evidence type="ECO:0000313" key="4">
    <source>
        <dbReference type="Proteomes" id="UP000075809"/>
    </source>
</evidence>
<organism evidence="3 4">
    <name type="scientific">Mycetomoellerius zeteki</name>
    <dbReference type="NCBI Taxonomy" id="64791"/>
    <lineage>
        <taxon>Eukaryota</taxon>
        <taxon>Metazoa</taxon>
        <taxon>Ecdysozoa</taxon>
        <taxon>Arthropoda</taxon>
        <taxon>Hexapoda</taxon>
        <taxon>Insecta</taxon>
        <taxon>Pterygota</taxon>
        <taxon>Neoptera</taxon>
        <taxon>Endopterygota</taxon>
        <taxon>Hymenoptera</taxon>
        <taxon>Apocrita</taxon>
        <taxon>Aculeata</taxon>
        <taxon>Formicoidea</taxon>
        <taxon>Formicidae</taxon>
        <taxon>Myrmicinae</taxon>
        <taxon>Mycetomoellerius</taxon>
    </lineage>
</organism>
<proteinExistence type="predicted"/>
<evidence type="ECO:0000313" key="3">
    <source>
        <dbReference type="EMBL" id="KYQ48641.1"/>
    </source>
</evidence>
<dbReference type="EMBL" id="KQ982968">
    <property type="protein sequence ID" value="KYQ48641.1"/>
    <property type="molecule type" value="Genomic_DNA"/>
</dbReference>
<keyword evidence="1" id="KW-0175">Coiled coil</keyword>
<gene>
    <name evidence="3" type="ORF">ALC60_12309</name>
</gene>
<name>A0A151WLI3_9HYME</name>
<feature type="region of interest" description="Disordered" evidence="2">
    <location>
        <begin position="1"/>
        <end position="35"/>
    </location>
</feature>
<dbReference type="AlphaFoldDB" id="A0A151WLI3"/>
<evidence type="ECO:0000256" key="1">
    <source>
        <dbReference type="SAM" id="Coils"/>
    </source>
</evidence>
<sequence>MDGIDTRSKNRPPAQSSEQGPEPHDIRSRELDTKEYELGMIENAVKDKERRLQIQESNLRQQLEQIEKAKQLLDCEREQFDQTVSAREEELTTRERNLEKRWQDSEITRLDEFPPTPRYTSITRPATNFSYAPLGGPLGGGSGGPGEPPTLKVSFREATESVPYFDGYNIPLAQFTRACRRAREIVPSNAERNLTKLLINKLGKRAYYAVEDEPCDSVTELIDLLTGAFGTAKTLDQYRGELSIIYLKPGEHVLDFISRVKDLRASILNTERREKGNLDVQFVAEIDNFTARSCYEGLPLEFRLQIEPKTRRSHTDLFAAVKSIAKRQELDKQRFEIRSRNDRERERERRVNRLRWEGLSHIPPHSDQTICLTITTAATRPPPEETRAIMNREAERPTTICVTREKVINARCGMPANLNRPVIC</sequence>
<evidence type="ECO:0000256" key="2">
    <source>
        <dbReference type="SAM" id="MobiDB-lite"/>
    </source>
</evidence>
<dbReference type="Proteomes" id="UP000075809">
    <property type="component" value="Unassembled WGS sequence"/>
</dbReference>